<dbReference type="EMBL" id="JACSDY010000005">
    <property type="protein sequence ID" value="KAF7427141.1"/>
    <property type="molecule type" value="Genomic_DNA"/>
</dbReference>
<gene>
    <name evidence="2" type="ORF">H0235_006835</name>
</gene>
<proteinExistence type="predicted"/>
<dbReference type="AlphaFoldDB" id="A0A834P3R7"/>
<name>A0A834P3R7_VESPE</name>
<sequence>MFKGVTADQVLLTCGCTRMHREERFSSGLRVEEGKGVKISTIDEEAAPLPPATGTEEGGGGRGMLRLLPPRSMPRDEWGSCLGFQPQPISREQRETETGESMASAFLSLFTISVTRSEVESGHRTIRYAN</sequence>
<protein>
    <submittedName>
        <fullName evidence="2">Uncharacterized protein</fullName>
    </submittedName>
</protein>
<evidence type="ECO:0000313" key="2">
    <source>
        <dbReference type="EMBL" id="KAF7427141.1"/>
    </source>
</evidence>
<comment type="caution">
    <text evidence="2">The sequence shown here is derived from an EMBL/GenBank/DDBJ whole genome shotgun (WGS) entry which is preliminary data.</text>
</comment>
<reference evidence="2" key="1">
    <citation type="journal article" date="2020" name="G3 (Bethesda)">
        <title>High-Quality Assemblies for Three Invasive Social Wasps from the &lt;i&gt;Vespula&lt;/i&gt; Genus.</title>
        <authorList>
            <person name="Harrop T.W.R."/>
            <person name="Guhlin J."/>
            <person name="McLaughlin G.M."/>
            <person name="Permina E."/>
            <person name="Stockwell P."/>
            <person name="Gilligan J."/>
            <person name="Le Lec M.F."/>
            <person name="Gruber M.A.M."/>
            <person name="Quinn O."/>
            <person name="Lovegrove M."/>
            <person name="Duncan E.J."/>
            <person name="Remnant E.J."/>
            <person name="Van Eeckhoven J."/>
            <person name="Graham B."/>
            <person name="Knapp R.A."/>
            <person name="Langford K.W."/>
            <person name="Kronenberg Z."/>
            <person name="Press M.O."/>
            <person name="Eacker S.M."/>
            <person name="Wilson-Rankin E.E."/>
            <person name="Purcell J."/>
            <person name="Lester P.J."/>
            <person name="Dearden P.K."/>
        </authorList>
    </citation>
    <scope>NUCLEOTIDE SEQUENCE</scope>
    <source>
        <strain evidence="2">Volc-1</strain>
    </source>
</reference>
<keyword evidence="3" id="KW-1185">Reference proteome</keyword>
<dbReference type="Proteomes" id="UP000600918">
    <property type="component" value="Unassembled WGS sequence"/>
</dbReference>
<evidence type="ECO:0000313" key="3">
    <source>
        <dbReference type="Proteomes" id="UP000600918"/>
    </source>
</evidence>
<accession>A0A834P3R7</accession>
<organism evidence="2 3">
    <name type="scientific">Vespula pensylvanica</name>
    <name type="common">Western yellow jacket</name>
    <name type="synonym">Wasp</name>
    <dbReference type="NCBI Taxonomy" id="30213"/>
    <lineage>
        <taxon>Eukaryota</taxon>
        <taxon>Metazoa</taxon>
        <taxon>Ecdysozoa</taxon>
        <taxon>Arthropoda</taxon>
        <taxon>Hexapoda</taxon>
        <taxon>Insecta</taxon>
        <taxon>Pterygota</taxon>
        <taxon>Neoptera</taxon>
        <taxon>Endopterygota</taxon>
        <taxon>Hymenoptera</taxon>
        <taxon>Apocrita</taxon>
        <taxon>Aculeata</taxon>
        <taxon>Vespoidea</taxon>
        <taxon>Vespidae</taxon>
        <taxon>Vespinae</taxon>
        <taxon>Vespula</taxon>
    </lineage>
</organism>
<evidence type="ECO:0000256" key="1">
    <source>
        <dbReference type="SAM" id="MobiDB-lite"/>
    </source>
</evidence>
<feature type="region of interest" description="Disordered" evidence="1">
    <location>
        <begin position="45"/>
        <end position="100"/>
    </location>
</feature>